<reference evidence="3 4" key="1">
    <citation type="journal article" date="2017" name="Front. Microbiol.">
        <title>Phaeobacter piscinae sp. nov., a species of the Roseobacter group and potential aquaculture probiont.</title>
        <authorList>
            <person name="Sonnenschein E.C."/>
            <person name="Phippen C.B.W."/>
            <person name="Nielsen K.F."/>
            <person name="Mateiu R.V."/>
            <person name="Melchiorsen J."/>
            <person name="Gram L."/>
            <person name="Overmann J."/>
            <person name="Freese H.M."/>
        </authorList>
    </citation>
    <scope>NUCLEOTIDE SEQUENCE [LARGE SCALE GENOMIC DNA]</scope>
    <source>
        <strain evidence="3 4">P88</strain>
    </source>
</reference>
<accession>A0A2I7KCE8</accession>
<dbReference type="Pfam" id="PF14347">
    <property type="entry name" value="DUF4399"/>
    <property type="match status" value="1"/>
</dbReference>
<dbReference type="AlphaFoldDB" id="A0A2I7KCE8"/>
<proteinExistence type="predicted"/>
<evidence type="ECO:0000313" key="3">
    <source>
        <dbReference type="EMBL" id="AUR00288.1"/>
    </source>
</evidence>
<keyword evidence="1" id="KW-0732">Signal</keyword>
<feature type="signal peptide" evidence="1">
    <location>
        <begin position="1"/>
        <end position="28"/>
    </location>
</feature>
<feature type="domain" description="DUF4399" evidence="2">
    <location>
        <begin position="57"/>
        <end position="155"/>
    </location>
</feature>
<dbReference type="EMBL" id="CP010725">
    <property type="protein sequence ID" value="AUR00288.1"/>
    <property type="molecule type" value="Genomic_DNA"/>
</dbReference>
<gene>
    <name evidence="3" type="ORF">PhaeoP88_02951</name>
</gene>
<dbReference type="Proteomes" id="UP000236447">
    <property type="component" value="Chromosome"/>
</dbReference>
<evidence type="ECO:0000313" key="4">
    <source>
        <dbReference type="Proteomes" id="UP000236447"/>
    </source>
</evidence>
<evidence type="ECO:0000259" key="2">
    <source>
        <dbReference type="Pfam" id="PF14347"/>
    </source>
</evidence>
<dbReference type="InterPro" id="IPR025512">
    <property type="entry name" value="DUF4399"/>
</dbReference>
<protein>
    <recommendedName>
        <fullName evidence="2">DUF4399 domain-containing protein</fullName>
    </recommendedName>
</protein>
<name>A0A2I7KCE8_9RHOB</name>
<reference evidence="3 4" key="2">
    <citation type="journal article" date="2017" name="Genome Biol. Evol.">
        <title>Trajectories and Drivers of Genome Evolution in Surface-Associated Marine Phaeobacter.</title>
        <authorList>
            <person name="Freese H.M."/>
            <person name="Sikorski J."/>
            <person name="Bunk B."/>
            <person name="Scheuner C."/>
            <person name="Meier-Kolthoff J.P."/>
            <person name="Sproer C."/>
            <person name="Gram L."/>
            <person name="Overmann J."/>
        </authorList>
    </citation>
    <scope>NUCLEOTIDE SEQUENCE [LARGE SCALE GENOMIC DNA]</scope>
    <source>
        <strain evidence="3 4">P88</strain>
    </source>
</reference>
<feature type="chain" id="PRO_5014453009" description="DUF4399 domain-containing protein" evidence="1">
    <location>
        <begin position="29"/>
        <end position="155"/>
    </location>
</feature>
<sequence length="155" mass="16165" precursor="true">MTAIIRSTMRTTLAALVAFALPVSAALAGGETPAPEGAEVYFVMPKDGDTVSSPVTVVFGLRGMGVAPAGTEEENTGHHHLLIDRPPLGEGEDGADELSYGLPSDENHIHFGGGQTETTLDLAPGEHTLQLVMGDYGHVPHSTPIVSEVITIKVE</sequence>
<evidence type="ECO:0000256" key="1">
    <source>
        <dbReference type="SAM" id="SignalP"/>
    </source>
</evidence>
<organism evidence="3 4">
    <name type="scientific">Phaeobacter inhibens</name>
    <dbReference type="NCBI Taxonomy" id="221822"/>
    <lineage>
        <taxon>Bacteria</taxon>
        <taxon>Pseudomonadati</taxon>
        <taxon>Pseudomonadota</taxon>
        <taxon>Alphaproteobacteria</taxon>
        <taxon>Rhodobacterales</taxon>
        <taxon>Roseobacteraceae</taxon>
        <taxon>Phaeobacter</taxon>
    </lineage>
</organism>